<sequence length="293" mass="33278">MSQSTVKNCVRHFCEAVIAVFSPEYFRPPTPSSISELLEEYAKRGFVGMVGSIDCMHWGWKICRIEVAGQHKGKEKKLSKVLEAVADYKLKIWHYNFGSPGSLNDLHILEQSPVFDAILRGEAATVHYDINGHAYNTPYLLADDIYPSWSVFVKSTEKTLGLKFQPFARMQKACRKDVESCFGVLQARWIILDTPCRLWSATDMGTVIKACGILHNMIVVDETNIDPHGYLFDPACQPGEMYVLEVSKPPLFTGLPDIDALVFQTAKLRDKRLHLQLQNDLIEHMWYIHGSQK</sequence>
<comment type="caution">
    <text evidence="2">The sequence shown here is derived from an EMBL/GenBank/DDBJ whole genome shotgun (WGS) entry which is preliminary data.</text>
</comment>
<dbReference type="AlphaFoldDB" id="A0A6A3ZVU4"/>
<dbReference type="Proteomes" id="UP000488956">
    <property type="component" value="Unassembled WGS sequence"/>
</dbReference>
<dbReference type="EMBL" id="QXGD01000332">
    <property type="protein sequence ID" value="KAE9242995.1"/>
    <property type="molecule type" value="Genomic_DNA"/>
</dbReference>
<dbReference type="EMBL" id="QXFX01000448">
    <property type="protein sequence ID" value="KAE9115288.1"/>
    <property type="molecule type" value="Genomic_DNA"/>
</dbReference>
<accession>A0A6A3ZVU4</accession>
<evidence type="ECO:0008006" key="5">
    <source>
        <dbReference type="Google" id="ProtNLM"/>
    </source>
</evidence>
<organism evidence="2 3">
    <name type="scientific">Phytophthora fragariae</name>
    <dbReference type="NCBI Taxonomy" id="53985"/>
    <lineage>
        <taxon>Eukaryota</taxon>
        <taxon>Sar</taxon>
        <taxon>Stramenopiles</taxon>
        <taxon>Oomycota</taxon>
        <taxon>Peronosporomycetes</taxon>
        <taxon>Peronosporales</taxon>
        <taxon>Peronosporaceae</taxon>
        <taxon>Phytophthora</taxon>
    </lineage>
</organism>
<gene>
    <name evidence="2" type="ORF">PF002_g8463</name>
    <name evidence="1" type="ORF">PF010_g9381</name>
</gene>
<protein>
    <recommendedName>
        <fullName evidence="5">DDE Tnp4 domain-containing protein</fullName>
    </recommendedName>
</protein>
<name>A0A6A3ZVU4_9STRA</name>
<dbReference type="Pfam" id="PF04827">
    <property type="entry name" value="Plant_tran"/>
    <property type="match status" value="1"/>
</dbReference>
<dbReference type="PANTHER" id="PTHR47150">
    <property type="entry name" value="OS12G0169200 PROTEIN"/>
    <property type="match status" value="1"/>
</dbReference>
<proteinExistence type="predicted"/>
<evidence type="ECO:0000313" key="4">
    <source>
        <dbReference type="Proteomes" id="UP000488956"/>
    </source>
</evidence>
<reference evidence="2 3" key="1">
    <citation type="submission" date="2018-08" db="EMBL/GenBank/DDBJ databases">
        <title>Genomic investigation of the strawberry pathogen Phytophthora fragariae indicates pathogenicity is determined by transcriptional variation in three key races.</title>
        <authorList>
            <person name="Adams T.M."/>
            <person name="Armitage A.D."/>
            <person name="Sobczyk M.K."/>
            <person name="Bates H.J."/>
            <person name="Dunwell J.M."/>
            <person name="Nellist C.F."/>
            <person name="Harrison R.J."/>
        </authorList>
    </citation>
    <scope>NUCLEOTIDE SEQUENCE [LARGE SCALE GENOMIC DNA]</scope>
    <source>
        <strain evidence="2 3">BC-1</strain>
        <strain evidence="1 4">ONT-3</strain>
    </source>
</reference>
<dbReference type="Proteomes" id="UP000440367">
    <property type="component" value="Unassembled WGS sequence"/>
</dbReference>
<dbReference type="InterPro" id="IPR006912">
    <property type="entry name" value="Harbinger_derived_prot"/>
</dbReference>
<dbReference type="PANTHER" id="PTHR47150:SF5">
    <property type="entry name" value="OS07G0546750 PROTEIN"/>
    <property type="match status" value="1"/>
</dbReference>
<evidence type="ECO:0000313" key="2">
    <source>
        <dbReference type="EMBL" id="KAE9242995.1"/>
    </source>
</evidence>
<evidence type="ECO:0000313" key="1">
    <source>
        <dbReference type="EMBL" id="KAE9115288.1"/>
    </source>
</evidence>
<evidence type="ECO:0000313" key="3">
    <source>
        <dbReference type="Proteomes" id="UP000440367"/>
    </source>
</evidence>